<name>A0A7R9J0U5_TIMCA</name>
<dbReference type="AlphaFoldDB" id="A0A7R9J0U5"/>
<proteinExistence type="predicted"/>
<accession>A0A7R9J0U5</accession>
<feature type="compositionally biased region" description="Basic residues" evidence="1">
    <location>
        <begin position="1"/>
        <end position="12"/>
    </location>
</feature>
<reference evidence="2" key="1">
    <citation type="submission" date="2020-11" db="EMBL/GenBank/DDBJ databases">
        <authorList>
            <person name="Tran Van P."/>
        </authorList>
    </citation>
    <scope>NUCLEOTIDE SEQUENCE</scope>
</reference>
<organism evidence="2">
    <name type="scientific">Timema californicum</name>
    <name type="common">California timema</name>
    <name type="synonym">Walking stick</name>
    <dbReference type="NCBI Taxonomy" id="61474"/>
    <lineage>
        <taxon>Eukaryota</taxon>
        <taxon>Metazoa</taxon>
        <taxon>Ecdysozoa</taxon>
        <taxon>Arthropoda</taxon>
        <taxon>Hexapoda</taxon>
        <taxon>Insecta</taxon>
        <taxon>Pterygota</taxon>
        <taxon>Neoptera</taxon>
        <taxon>Polyneoptera</taxon>
        <taxon>Phasmatodea</taxon>
        <taxon>Timematodea</taxon>
        <taxon>Timematoidea</taxon>
        <taxon>Timematidae</taxon>
        <taxon>Timema</taxon>
    </lineage>
</organism>
<feature type="region of interest" description="Disordered" evidence="1">
    <location>
        <begin position="1"/>
        <end position="59"/>
    </location>
</feature>
<evidence type="ECO:0000256" key="1">
    <source>
        <dbReference type="SAM" id="MobiDB-lite"/>
    </source>
</evidence>
<gene>
    <name evidence="2" type="ORF">TCMB3V08_LOCUS3255</name>
</gene>
<evidence type="ECO:0000313" key="2">
    <source>
        <dbReference type="EMBL" id="CAD7570553.1"/>
    </source>
</evidence>
<protein>
    <submittedName>
        <fullName evidence="2">(California timema) hypothetical protein</fullName>
    </submittedName>
</protein>
<sequence length="148" mass="16294">MRVHSPRYRPPRRPPLQPPFTGSMSIEDTHAAPHITDTGLLDNPLLPHGSQSRPEIRHPTRLTARQASLEILLVVLYLEILANTGSTGPPGADVWRRSLMTLVEKKTNLSTPNLDSNPDPSINNSIIYCKSDALDHARPGAGPMKIEL</sequence>
<dbReference type="EMBL" id="OE180107">
    <property type="protein sequence ID" value="CAD7570553.1"/>
    <property type="molecule type" value="Genomic_DNA"/>
</dbReference>